<dbReference type="PANTHER" id="PTHR43156">
    <property type="entry name" value="STAGE II SPORULATION PROTEIN E-RELATED"/>
    <property type="match status" value="1"/>
</dbReference>
<feature type="domain" description="Response regulatory" evidence="4">
    <location>
        <begin position="14"/>
        <end position="128"/>
    </location>
</feature>
<keyword evidence="6" id="KW-1185">Reference proteome</keyword>
<dbReference type="Gene3D" id="3.60.40.10">
    <property type="entry name" value="PPM-type phosphatase domain"/>
    <property type="match status" value="1"/>
</dbReference>
<keyword evidence="2" id="KW-0597">Phosphoprotein</keyword>
<feature type="coiled-coil region" evidence="3">
    <location>
        <begin position="130"/>
        <end position="157"/>
    </location>
</feature>
<reference evidence="5 6" key="1">
    <citation type="submission" date="2021-05" db="EMBL/GenBank/DDBJ databases">
        <title>Shewanella sp. JM162201.</title>
        <authorList>
            <person name="Xu S."/>
            <person name="Li A."/>
        </authorList>
    </citation>
    <scope>NUCLEOTIDE SEQUENCE [LARGE SCALE GENOMIC DNA]</scope>
    <source>
        <strain evidence="5 6">JM162201</strain>
    </source>
</reference>
<evidence type="ECO:0000256" key="3">
    <source>
        <dbReference type="SAM" id="Coils"/>
    </source>
</evidence>
<dbReference type="InterPro" id="IPR001789">
    <property type="entry name" value="Sig_transdc_resp-reg_receiver"/>
</dbReference>
<dbReference type="CDD" id="cd00156">
    <property type="entry name" value="REC"/>
    <property type="match status" value="1"/>
</dbReference>
<dbReference type="InterPro" id="IPR036457">
    <property type="entry name" value="PPM-type-like_dom_sf"/>
</dbReference>
<dbReference type="SMART" id="SM00448">
    <property type="entry name" value="REC"/>
    <property type="match status" value="1"/>
</dbReference>
<dbReference type="SMART" id="SM00331">
    <property type="entry name" value="PP2C_SIG"/>
    <property type="match status" value="1"/>
</dbReference>
<name>A0ABS5V044_9GAMM</name>
<dbReference type="RefSeq" id="WP_214505196.1">
    <property type="nucleotide sequence ID" value="NZ_JAHEPS010000001.1"/>
</dbReference>
<evidence type="ECO:0000313" key="5">
    <source>
        <dbReference type="EMBL" id="MBT1442981.1"/>
    </source>
</evidence>
<protein>
    <submittedName>
        <fullName evidence="5">SpoIIE family protein phosphatase</fullName>
    </submittedName>
</protein>
<gene>
    <name evidence="5" type="ORF">KJI95_00360</name>
</gene>
<comment type="caution">
    <text evidence="5">The sequence shown here is derived from an EMBL/GenBank/DDBJ whole genome shotgun (WGS) entry which is preliminary data.</text>
</comment>
<dbReference type="Pfam" id="PF00072">
    <property type="entry name" value="Response_reg"/>
    <property type="match status" value="1"/>
</dbReference>
<dbReference type="Gene3D" id="3.40.50.2300">
    <property type="match status" value="1"/>
</dbReference>
<evidence type="ECO:0000313" key="6">
    <source>
        <dbReference type="Proteomes" id="UP001195903"/>
    </source>
</evidence>
<dbReference type="PANTHER" id="PTHR43156:SF2">
    <property type="entry name" value="STAGE II SPORULATION PROTEIN E"/>
    <property type="match status" value="1"/>
</dbReference>
<dbReference type="EMBL" id="JAHEPS010000001">
    <property type="protein sequence ID" value="MBT1442981.1"/>
    <property type="molecule type" value="Genomic_DNA"/>
</dbReference>
<proteinExistence type="predicted"/>
<keyword evidence="1" id="KW-0378">Hydrolase</keyword>
<dbReference type="Pfam" id="PF07228">
    <property type="entry name" value="SpoIIE"/>
    <property type="match status" value="1"/>
</dbReference>
<dbReference type="InterPro" id="IPR011006">
    <property type="entry name" value="CheY-like_superfamily"/>
</dbReference>
<keyword evidence="3" id="KW-0175">Coiled coil</keyword>
<dbReference type="SUPFAM" id="SSF52172">
    <property type="entry name" value="CheY-like"/>
    <property type="match status" value="1"/>
</dbReference>
<accession>A0ABS5V044</accession>
<dbReference type="InterPro" id="IPR052016">
    <property type="entry name" value="Bact_Sigma-Reg"/>
</dbReference>
<dbReference type="PROSITE" id="PS50110">
    <property type="entry name" value="RESPONSE_REGULATORY"/>
    <property type="match status" value="1"/>
</dbReference>
<evidence type="ECO:0000259" key="4">
    <source>
        <dbReference type="PROSITE" id="PS50110"/>
    </source>
</evidence>
<evidence type="ECO:0000256" key="1">
    <source>
        <dbReference type="ARBA" id="ARBA00022801"/>
    </source>
</evidence>
<organism evidence="5 6">
    <name type="scientific">Shewanella jiangmenensis</name>
    <dbReference type="NCBI Taxonomy" id="2837387"/>
    <lineage>
        <taxon>Bacteria</taxon>
        <taxon>Pseudomonadati</taxon>
        <taxon>Pseudomonadota</taxon>
        <taxon>Gammaproteobacteria</taxon>
        <taxon>Alteromonadales</taxon>
        <taxon>Shewanellaceae</taxon>
        <taxon>Shewanella</taxon>
    </lineage>
</organism>
<dbReference type="Proteomes" id="UP001195903">
    <property type="component" value="Unassembled WGS sequence"/>
</dbReference>
<evidence type="ECO:0000256" key="2">
    <source>
        <dbReference type="PROSITE-ProRule" id="PRU00169"/>
    </source>
</evidence>
<feature type="modified residue" description="4-aspartylphosphate" evidence="2">
    <location>
        <position position="63"/>
    </location>
</feature>
<sequence>MGIKPVTTDSQALKVLLVEDTASERLYISELLHQQGFEVHECASAEAALDWLDEHQVDMLVSDWRMPGMSGPQLCQIVKSRPSPPYVLMLTANADTGFLIQGIESGADDYLPKPFVPAVLKVRLLAAVRLIRLNQRLARQNHSLEQALTESSELNQRLATDLQQAALLQQSLLPAPSSDFDNWHCVSRFASANVLAGDVFHVFSISADELGFYLIDVAGHGAAAAMQAFSLAMTLSPCRCDWQRVSPANLLGHLNAQYRDPSHQGQFATALIGRLNLKSGECCLSSAGHPLPLRLDVEGCCHTIADNQCTGLPLGIDPKAHYLETRFHFSAGERMLLFSDGAYESQHPVHGSFGLSRLKQLALAAKPLKPDALIQHLFHAIHLWQGGSFQDDVSLILLCAPDCLTPSGRSHEQSAA</sequence>
<dbReference type="InterPro" id="IPR001932">
    <property type="entry name" value="PPM-type_phosphatase-like_dom"/>
</dbReference>